<keyword evidence="1" id="KW-0812">Transmembrane</keyword>
<feature type="transmembrane region" description="Helical" evidence="1">
    <location>
        <begin position="240"/>
        <end position="258"/>
    </location>
</feature>
<sequence>MTILAVPSGWRTGAITAVTEWHSPSRMTAAGLRLAVHLFLVVCLWHALYAGTTVSAGLTEAQAVTYAVLAVLIVRPRANDRYSARDTVIQHINFGTIVYWFLRPLPARRYYFFRAAGDQVYGLAWALAGYLVCLAAGVLDPPPSAGAALAFAATFALGQAVTYYLLLLTDQLCFWTIKNSSAVDIMMFTQNLLSGAYAALWFFPGWFQALSAALPFQATINVPLSFYVGRLPLSELPGQLALQGFWVLLLAALTRFLWTRAAGRVVAQGG</sequence>
<dbReference type="Proteomes" id="UP000568380">
    <property type="component" value="Unassembled WGS sequence"/>
</dbReference>
<dbReference type="PANTHER" id="PTHR36832:SF1">
    <property type="entry name" value="SLR1174 PROTEIN"/>
    <property type="match status" value="1"/>
</dbReference>
<reference evidence="2 3" key="1">
    <citation type="submission" date="2020-08" db="EMBL/GenBank/DDBJ databases">
        <title>Genomic Encyclopedia of Type Strains, Phase IV (KMG-IV): sequencing the most valuable type-strain genomes for metagenomic binning, comparative biology and taxonomic classification.</title>
        <authorList>
            <person name="Goeker M."/>
        </authorList>
    </citation>
    <scope>NUCLEOTIDE SEQUENCE [LARGE SCALE GENOMIC DNA]</scope>
    <source>
        <strain evidence="2 3">DSM 45385</strain>
    </source>
</reference>
<keyword evidence="1" id="KW-1133">Transmembrane helix</keyword>
<gene>
    <name evidence="2" type="ORF">HNR40_004226</name>
</gene>
<dbReference type="PANTHER" id="PTHR36832">
    <property type="entry name" value="SLR1174 PROTEIN-RELATED"/>
    <property type="match status" value="1"/>
</dbReference>
<feature type="transmembrane region" description="Helical" evidence="1">
    <location>
        <begin position="145"/>
        <end position="167"/>
    </location>
</feature>
<feature type="transmembrane region" description="Helical" evidence="1">
    <location>
        <begin position="120"/>
        <end position="139"/>
    </location>
</feature>
<evidence type="ECO:0000313" key="3">
    <source>
        <dbReference type="Proteomes" id="UP000568380"/>
    </source>
</evidence>
<evidence type="ECO:0000256" key="1">
    <source>
        <dbReference type="SAM" id="Phobius"/>
    </source>
</evidence>
<dbReference type="RefSeq" id="WP_221340617.1">
    <property type="nucleotide sequence ID" value="NZ_JACHIN010000005.1"/>
</dbReference>
<protein>
    <submittedName>
        <fullName evidence="2">ABC-2 type transport system permease protein</fullName>
    </submittedName>
</protein>
<feature type="transmembrane region" description="Helical" evidence="1">
    <location>
        <begin position="188"/>
        <end position="207"/>
    </location>
</feature>
<accession>A0A7W8A4K9</accession>
<evidence type="ECO:0000313" key="2">
    <source>
        <dbReference type="EMBL" id="MBB5078740.1"/>
    </source>
</evidence>
<keyword evidence="1" id="KW-0472">Membrane</keyword>
<comment type="caution">
    <text evidence="2">The sequence shown here is derived from an EMBL/GenBank/DDBJ whole genome shotgun (WGS) entry which is preliminary data.</text>
</comment>
<proteinExistence type="predicted"/>
<keyword evidence="3" id="KW-1185">Reference proteome</keyword>
<dbReference type="EMBL" id="JACHIN010000005">
    <property type="protein sequence ID" value="MBB5078740.1"/>
    <property type="molecule type" value="Genomic_DNA"/>
</dbReference>
<dbReference type="InterPro" id="IPR010390">
    <property type="entry name" value="ABC-2_transporter-like"/>
</dbReference>
<dbReference type="Pfam" id="PF06182">
    <property type="entry name" value="ABC2_membrane_6"/>
    <property type="match status" value="1"/>
</dbReference>
<feature type="transmembrane region" description="Helical" evidence="1">
    <location>
        <begin position="30"/>
        <end position="48"/>
    </location>
</feature>
<organism evidence="2 3">
    <name type="scientific">Nonomuraea endophytica</name>
    <dbReference type="NCBI Taxonomy" id="714136"/>
    <lineage>
        <taxon>Bacteria</taxon>
        <taxon>Bacillati</taxon>
        <taxon>Actinomycetota</taxon>
        <taxon>Actinomycetes</taxon>
        <taxon>Streptosporangiales</taxon>
        <taxon>Streptosporangiaceae</taxon>
        <taxon>Nonomuraea</taxon>
    </lineage>
</organism>
<name>A0A7W8A4K9_9ACTN</name>
<dbReference type="AlphaFoldDB" id="A0A7W8A4K9"/>